<comment type="caution">
    <text evidence="1">The sequence shown here is derived from an EMBL/GenBank/DDBJ whole genome shotgun (WGS) entry which is preliminary data.</text>
</comment>
<accession>A0ABR3YRY1</accession>
<dbReference type="EMBL" id="JAWCUI010000056">
    <property type="protein sequence ID" value="KAL1891048.1"/>
    <property type="molecule type" value="Genomic_DNA"/>
</dbReference>
<name>A0ABR3YRY1_9PEZI</name>
<evidence type="ECO:0000313" key="2">
    <source>
        <dbReference type="Proteomes" id="UP001583186"/>
    </source>
</evidence>
<reference evidence="1 2" key="1">
    <citation type="journal article" date="2024" name="IMA Fungus">
        <title>IMA Genome - F19 : A genome assembly and annotation guide to empower mycologists, including annotated draft genome sequences of Ceratocystis pirilliformis, Diaporthe australafricana, Fusarium ophioides, Paecilomyces lecythidis, and Sporothrix stenoceras.</title>
        <authorList>
            <person name="Aylward J."/>
            <person name="Wilson A.M."/>
            <person name="Visagie C.M."/>
            <person name="Spraker J."/>
            <person name="Barnes I."/>
            <person name="Buitendag C."/>
            <person name="Ceriani C."/>
            <person name="Del Mar Angel L."/>
            <person name="du Plessis D."/>
            <person name="Fuchs T."/>
            <person name="Gasser K."/>
            <person name="Kramer D."/>
            <person name="Li W."/>
            <person name="Munsamy K."/>
            <person name="Piso A."/>
            <person name="Price J.L."/>
            <person name="Sonnekus B."/>
            <person name="Thomas C."/>
            <person name="van der Nest A."/>
            <person name="van Dijk A."/>
            <person name="van Heerden A."/>
            <person name="van Vuuren N."/>
            <person name="Yilmaz N."/>
            <person name="Duong T.A."/>
            <person name="van der Merwe N.A."/>
            <person name="Wingfield M.J."/>
            <person name="Wingfield B.D."/>
        </authorList>
    </citation>
    <scope>NUCLEOTIDE SEQUENCE [LARGE SCALE GENOMIC DNA]</scope>
    <source>
        <strain evidence="1 2">CMW 5346</strain>
    </source>
</reference>
<dbReference type="Proteomes" id="UP001583186">
    <property type="component" value="Unassembled WGS sequence"/>
</dbReference>
<keyword evidence="2" id="KW-1185">Reference proteome</keyword>
<gene>
    <name evidence="1" type="ORF">Sste5346_007871</name>
</gene>
<sequence>MPLEHPFEFHAPGWHGTGHSPVVGGRYIDRSTGEVVAAPDGDGHQEYAGPPAVDIIVMSIHEDTTQCVFRAARAFPMAAILGHIFTNVIQKRKLEIDSVTATPFAIRVILAHPLTPAEFSDISMEMANGMWDQAESVGAKKAVETCT</sequence>
<protein>
    <submittedName>
        <fullName evidence="1">Uncharacterized protein</fullName>
    </submittedName>
</protein>
<evidence type="ECO:0000313" key="1">
    <source>
        <dbReference type="EMBL" id="KAL1891048.1"/>
    </source>
</evidence>
<proteinExistence type="predicted"/>
<organism evidence="1 2">
    <name type="scientific">Sporothrix stenoceras</name>
    <dbReference type="NCBI Taxonomy" id="5173"/>
    <lineage>
        <taxon>Eukaryota</taxon>
        <taxon>Fungi</taxon>
        <taxon>Dikarya</taxon>
        <taxon>Ascomycota</taxon>
        <taxon>Pezizomycotina</taxon>
        <taxon>Sordariomycetes</taxon>
        <taxon>Sordariomycetidae</taxon>
        <taxon>Ophiostomatales</taxon>
        <taxon>Ophiostomataceae</taxon>
        <taxon>Sporothrix</taxon>
    </lineage>
</organism>